<dbReference type="EMBL" id="PFNO01000122">
    <property type="protein sequence ID" value="PIZ48420.1"/>
    <property type="molecule type" value="Genomic_DNA"/>
</dbReference>
<dbReference type="InterPro" id="IPR010985">
    <property type="entry name" value="Ribbon_hlx_hlx"/>
</dbReference>
<protein>
    <submittedName>
        <fullName evidence="1">Uncharacterized protein</fullName>
    </submittedName>
</protein>
<gene>
    <name evidence="1" type="ORF">COY29_03830</name>
</gene>
<comment type="caution">
    <text evidence="1">The sequence shown here is derived from an EMBL/GenBank/DDBJ whole genome shotgun (WGS) entry which is preliminary data.</text>
</comment>
<evidence type="ECO:0000313" key="1">
    <source>
        <dbReference type="EMBL" id="PIZ48420.1"/>
    </source>
</evidence>
<dbReference type="GO" id="GO:0006355">
    <property type="term" value="P:regulation of DNA-templated transcription"/>
    <property type="evidence" value="ECO:0007669"/>
    <property type="project" value="InterPro"/>
</dbReference>
<accession>A0A2M7TMC9</accession>
<sequence length="87" mass="9813">MLRTQIYLPEKQLRVLKTIAVEENISLSETIRRLVEERLMNKLAKTPESKDIGGWLLSLAAKAKKLKTKGPKDLASNIDKYLYGGGK</sequence>
<dbReference type="AlphaFoldDB" id="A0A2M7TMC9"/>
<name>A0A2M7TMC9_9BACT</name>
<proteinExistence type="predicted"/>
<dbReference type="CDD" id="cd21631">
    <property type="entry name" value="RHH_CopG_NikR-like"/>
    <property type="match status" value="1"/>
</dbReference>
<reference evidence="2" key="1">
    <citation type="submission" date="2017-09" db="EMBL/GenBank/DDBJ databases">
        <title>Depth-based differentiation of microbial function through sediment-hosted aquifers and enrichment of novel symbionts in the deep terrestrial subsurface.</title>
        <authorList>
            <person name="Probst A.J."/>
            <person name="Ladd B."/>
            <person name="Jarett J.K."/>
            <person name="Geller-Mcgrath D.E."/>
            <person name="Sieber C.M.K."/>
            <person name="Emerson J.B."/>
            <person name="Anantharaman K."/>
            <person name="Thomas B.C."/>
            <person name="Malmstrom R."/>
            <person name="Stieglmeier M."/>
            <person name="Klingl A."/>
            <person name="Woyke T."/>
            <person name="Ryan C.M."/>
            <person name="Banfield J.F."/>
        </authorList>
    </citation>
    <scope>NUCLEOTIDE SEQUENCE [LARGE SCALE GENOMIC DNA]</scope>
</reference>
<organism evidence="1 2">
    <name type="scientific">Candidatus Woesebacteria bacterium CG_4_10_14_0_2_um_filter_39_14</name>
    <dbReference type="NCBI Taxonomy" id="1975054"/>
    <lineage>
        <taxon>Bacteria</taxon>
        <taxon>Candidatus Woeseibacteriota</taxon>
    </lineage>
</organism>
<evidence type="ECO:0000313" key="2">
    <source>
        <dbReference type="Proteomes" id="UP000229753"/>
    </source>
</evidence>
<dbReference type="Proteomes" id="UP000229753">
    <property type="component" value="Unassembled WGS sequence"/>
</dbReference>
<dbReference type="SUPFAM" id="SSF47598">
    <property type="entry name" value="Ribbon-helix-helix"/>
    <property type="match status" value="1"/>
</dbReference>